<feature type="transmembrane region" description="Helical" evidence="5">
    <location>
        <begin position="255"/>
        <end position="277"/>
    </location>
</feature>
<dbReference type="InterPro" id="IPR027417">
    <property type="entry name" value="P-loop_NTPase"/>
</dbReference>
<evidence type="ECO:0000313" key="9">
    <source>
        <dbReference type="Proteomes" id="UP000008068"/>
    </source>
</evidence>
<feature type="transmembrane region" description="Helical" evidence="5">
    <location>
        <begin position="389"/>
        <end position="408"/>
    </location>
</feature>
<dbReference type="GO" id="GO:0005524">
    <property type="term" value="F:ATP binding"/>
    <property type="evidence" value="ECO:0007669"/>
    <property type="project" value="InterPro"/>
</dbReference>
<dbReference type="STRING" id="135651.G0MK05"/>
<dbReference type="GO" id="GO:0016020">
    <property type="term" value="C:membrane"/>
    <property type="evidence" value="ECO:0007669"/>
    <property type="project" value="UniProtKB-SubCell"/>
</dbReference>
<evidence type="ECO:0000259" key="6">
    <source>
        <dbReference type="Pfam" id="PF00005"/>
    </source>
</evidence>
<dbReference type="Pfam" id="PF00005">
    <property type="entry name" value="ABC_tran"/>
    <property type="match status" value="1"/>
</dbReference>
<dbReference type="HOGENOM" id="CLU_468703_0_0_1"/>
<evidence type="ECO:0000256" key="4">
    <source>
        <dbReference type="ARBA" id="ARBA00023136"/>
    </source>
</evidence>
<keyword evidence="2 5" id="KW-0812">Transmembrane</keyword>
<dbReference type="EMBL" id="GL379798">
    <property type="protein sequence ID" value="EGT33720.1"/>
    <property type="molecule type" value="Genomic_DNA"/>
</dbReference>
<organism evidence="9">
    <name type="scientific">Caenorhabditis brenneri</name>
    <name type="common">Nematode worm</name>
    <dbReference type="NCBI Taxonomy" id="135651"/>
    <lineage>
        <taxon>Eukaryota</taxon>
        <taxon>Metazoa</taxon>
        <taxon>Ecdysozoa</taxon>
        <taxon>Nematoda</taxon>
        <taxon>Chromadorea</taxon>
        <taxon>Rhabditida</taxon>
        <taxon>Rhabditina</taxon>
        <taxon>Rhabditomorpha</taxon>
        <taxon>Rhabditoidea</taxon>
        <taxon>Rhabditidae</taxon>
        <taxon>Peloderinae</taxon>
        <taxon>Caenorhabditis</taxon>
    </lineage>
</organism>
<dbReference type="InParanoid" id="G0MK05"/>
<feature type="transmembrane region" description="Helical" evidence="5">
    <location>
        <begin position="212"/>
        <end position="234"/>
    </location>
</feature>
<feature type="domain" description="ABC-2 type transporter transmembrane" evidence="7">
    <location>
        <begin position="22"/>
        <end position="406"/>
    </location>
</feature>
<proteinExistence type="predicted"/>
<dbReference type="eggNOG" id="KOG0059">
    <property type="taxonomic scope" value="Eukaryota"/>
</dbReference>
<feature type="transmembrane region" description="Helical" evidence="5">
    <location>
        <begin position="319"/>
        <end position="336"/>
    </location>
</feature>
<dbReference type="PANTHER" id="PTHR19229">
    <property type="entry name" value="ATP-BINDING CASSETTE TRANSPORTER SUBFAMILY A ABCA"/>
    <property type="match status" value="1"/>
</dbReference>
<evidence type="ECO:0000313" key="8">
    <source>
        <dbReference type="EMBL" id="EGT33720.1"/>
    </source>
</evidence>
<evidence type="ECO:0000256" key="3">
    <source>
        <dbReference type="ARBA" id="ARBA00022989"/>
    </source>
</evidence>
<dbReference type="InterPro" id="IPR026082">
    <property type="entry name" value="ABCA"/>
</dbReference>
<feature type="transmembrane region" description="Helical" evidence="5">
    <location>
        <begin position="289"/>
        <end position="312"/>
    </location>
</feature>
<dbReference type="GO" id="GO:0140359">
    <property type="term" value="F:ABC-type transporter activity"/>
    <property type="evidence" value="ECO:0007669"/>
    <property type="project" value="InterPro"/>
</dbReference>
<feature type="transmembrane region" description="Helical" evidence="5">
    <location>
        <begin position="21"/>
        <end position="41"/>
    </location>
</feature>
<evidence type="ECO:0000259" key="7">
    <source>
        <dbReference type="Pfam" id="PF12698"/>
    </source>
</evidence>
<dbReference type="OrthoDB" id="5876135at2759"/>
<name>G0MK05_CAEBE</name>
<evidence type="ECO:0000256" key="5">
    <source>
        <dbReference type="SAM" id="Phobius"/>
    </source>
</evidence>
<sequence length="582" mass="64710">MLVKLLALLKKDAILATRSKVWTLFELLLPIFILFCVNGMMTEVAKTMKDAGKEMKSASEILSRYSTESGVFFKSPQICDGKQVTTLIFFRNGNDELYKEYDMNAASLRNITKKKFTLDDMKKEMTECEKATMIVHKTGKDITVYVPAGTSEIPTKEVKSAMERNGDAYLFGSIFIQAIIEDYTPDPKGNKGWSEKVEVKKIDTRDIDIPEVALPFFHAIIGLSMVVTVVNVVRTIVTEKSTVKPYLSAIGLPGWLFYTEHFISSFLKSIITCIGSMKFFMGLKYVNTGIMMFSTVFYIIGAIAFAVLMASFFTNAKRGIEASLVFWIVAVFYPLSQEDDSLSLLWSLNINYAFNFFLKKAQENSLANNQLTFGSLFDMTYINGTAPGYFLLMIFVDVVWMIAAALLYDRYGGKLSGIKDMFTGGGKGRAKAGGSDDDVILQGCIENVKMRSKAVSDVELKNVVKIYPTGEKAVNGLSFRAIRGQVSILLGQNGCGKSTTFSMISGVALPTSGSIKVAGVDAVRHKDKARKFIGFCPQYNPLYDRLTVLEHLELVNALKEGPSHLVSWEEAKTINFQRIRLG</sequence>
<comment type="subcellular location">
    <subcellularLocation>
        <location evidence="1">Membrane</location>
        <topology evidence="1">Multi-pass membrane protein</topology>
    </subcellularLocation>
</comment>
<dbReference type="Proteomes" id="UP000008068">
    <property type="component" value="Unassembled WGS sequence"/>
</dbReference>
<dbReference type="AlphaFoldDB" id="G0MK05"/>
<gene>
    <name evidence="8" type="ORF">CAEBREN_30211</name>
</gene>
<dbReference type="GO" id="GO:0005319">
    <property type="term" value="F:lipid transporter activity"/>
    <property type="evidence" value="ECO:0007669"/>
    <property type="project" value="TreeGrafter"/>
</dbReference>
<dbReference type="PANTHER" id="PTHR19229:SF151">
    <property type="entry name" value="ABC TRANSPORTER DOMAIN-CONTAINING PROTEIN"/>
    <property type="match status" value="1"/>
</dbReference>
<dbReference type="GO" id="GO:0016887">
    <property type="term" value="F:ATP hydrolysis activity"/>
    <property type="evidence" value="ECO:0007669"/>
    <property type="project" value="InterPro"/>
</dbReference>
<keyword evidence="9" id="KW-1185">Reference proteome</keyword>
<dbReference type="InterPro" id="IPR003439">
    <property type="entry name" value="ABC_transporter-like_ATP-bd"/>
</dbReference>
<keyword evidence="4 5" id="KW-0472">Membrane</keyword>
<dbReference type="Gene3D" id="3.40.50.300">
    <property type="entry name" value="P-loop containing nucleotide triphosphate hydrolases"/>
    <property type="match status" value="1"/>
</dbReference>
<keyword evidence="3 5" id="KW-1133">Transmembrane helix</keyword>
<protein>
    <submittedName>
        <fullName evidence="8">Uncharacterized protein</fullName>
    </submittedName>
</protein>
<evidence type="ECO:0000256" key="1">
    <source>
        <dbReference type="ARBA" id="ARBA00004141"/>
    </source>
</evidence>
<reference evidence="9" key="1">
    <citation type="submission" date="2011-07" db="EMBL/GenBank/DDBJ databases">
        <authorList>
            <consortium name="Caenorhabditis brenneri Sequencing and Analysis Consortium"/>
            <person name="Wilson R.K."/>
        </authorList>
    </citation>
    <scope>NUCLEOTIDE SEQUENCE [LARGE SCALE GENOMIC DNA]</scope>
    <source>
        <strain evidence="9">PB2801</strain>
    </source>
</reference>
<dbReference type="SUPFAM" id="SSF52540">
    <property type="entry name" value="P-loop containing nucleoside triphosphate hydrolases"/>
    <property type="match status" value="1"/>
</dbReference>
<dbReference type="Pfam" id="PF12698">
    <property type="entry name" value="ABC2_membrane_3"/>
    <property type="match status" value="1"/>
</dbReference>
<evidence type="ECO:0000256" key="2">
    <source>
        <dbReference type="ARBA" id="ARBA00022692"/>
    </source>
</evidence>
<accession>G0MK05</accession>
<feature type="domain" description="ABC transporter" evidence="6">
    <location>
        <begin position="475"/>
        <end position="566"/>
    </location>
</feature>
<dbReference type="InterPro" id="IPR013525">
    <property type="entry name" value="ABC2_TM"/>
</dbReference>